<dbReference type="GO" id="GO:0005737">
    <property type="term" value="C:cytoplasm"/>
    <property type="evidence" value="ECO:0007669"/>
    <property type="project" value="TreeGrafter"/>
</dbReference>
<feature type="domain" description="BLOC-2 complex member HPS3 N-terminal" evidence="1">
    <location>
        <begin position="63"/>
        <end position="274"/>
    </location>
</feature>
<evidence type="ECO:0000313" key="2">
    <source>
        <dbReference type="EMBL" id="CRL05443.1"/>
    </source>
</evidence>
<accession>A0A1J1IYT6</accession>
<dbReference type="InterPro" id="IPR017216">
    <property type="entry name" value="HPS3"/>
</dbReference>
<dbReference type="OrthoDB" id="10255480at2759"/>
<name>A0A1J1IYT6_9DIPT</name>
<protein>
    <submittedName>
        <fullName evidence="2">CLUMA_CG018101, isoform A</fullName>
    </submittedName>
</protein>
<dbReference type="EMBL" id="CVRI01000064">
    <property type="protein sequence ID" value="CRL05443.1"/>
    <property type="molecule type" value="Genomic_DNA"/>
</dbReference>
<dbReference type="InterPro" id="IPR029437">
    <property type="entry name" value="HPS3_N"/>
</dbReference>
<evidence type="ECO:0000313" key="3">
    <source>
        <dbReference type="Proteomes" id="UP000183832"/>
    </source>
</evidence>
<dbReference type="Proteomes" id="UP000183832">
    <property type="component" value="Unassembled WGS sequence"/>
</dbReference>
<dbReference type="PANTHER" id="PTHR28633:SF1">
    <property type="entry name" value="BLOC-2 COMPLEX MEMBER HPS3"/>
    <property type="match status" value="1"/>
</dbReference>
<proteinExistence type="predicted"/>
<dbReference type="PANTHER" id="PTHR28633">
    <property type="entry name" value="HERMANSKY-PUDLAK SYNDROME 3 PROTEIN"/>
    <property type="match status" value="1"/>
</dbReference>
<dbReference type="Pfam" id="PF14761">
    <property type="entry name" value="HPS3_N"/>
    <property type="match status" value="1"/>
</dbReference>
<dbReference type="AlphaFoldDB" id="A0A1J1IYT6"/>
<organism evidence="2 3">
    <name type="scientific">Clunio marinus</name>
    <dbReference type="NCBI Taxonomy" id="568069"/>
    <lineage>
        <taxon>Eukaryota</taxon>
        <taxon>Metazoa</taxon>
        <taxon>Ecdysozoa</taxon>
        <taxon>Arthropoda</taxon>
        <taxon>Hexapoda</taxon>
        <taxon>Insecta</taxon>
        <taxon>Pterygota</taxon>
        <taxon>Neoptera</taxon>
        <taxon>Endopterygota</taxon>
        <taxon>Diptera</taxon>
        <taxon>Nematocera</taxon>
        <taxon>Chironomoidea</taxon>
        <taxon>Chironomidae</taxon>
        <taxon>Clunio</taxon>
    </lineage>
</organism>
<gene>
    <name evidence="2" type="ORF">CLUMA_CG018101</name>
</gene>
<dbReference type="STRING" id="568069.A0A1J1IYT6"/>
<evidence type="ECO:0000259" key="1">
    <source>
        <dbReference type="Pfam" id="PF14761"/>
    </source>
</evidence>
<reference evidence="2 3" key="1">
    <citation type="submission" date="2015-04" db="EMBL/GenBank/DDBJ databases">
        <authorList>
            <person name="Syromyatnikov M.Y."/>
            <person name="Popov V.N."/>
        </authorList>
    </citation>
    <scope>NUCLEOTIDE SEQUENCE [LARGE SCALE GENOMIC DNA]</scope>
</reference>
<keyword evidence="3" id="KW-1185">Reference proteome</keyword>
<sequence length="1230" mass="141543">MVRVMSIYHFSSQHIQQLSIEELSAACMISDSEIALARASDHTIELRPLSDILGDYENIPDVAIKSFSSVDDVKEIIYSKVGNYILTLESRMSNYERAEIRYVRIYANWDTKQSSPNALRARIAGKITPMKKTLEMLELPLNLNPTSIACCQTTGNILVNHKNIIQIFLFKYCTNETTKLQYIDFFEAPFNVELVFEPLKVLFCEDIVSCYSKQYFHVFKITESIDEKNSTTSESNICTSTEMPQTKESTFINLDSDVDFQTICDKAELNGNSFNVKIKSTQESSIGSYGDDDSEMRPSVVNELNAVIKYLNNLPDSFAVPSKFTTQNLLQLKLQSMKISGVLRENVDTFKCMFVKPLYAKIDYENPKCRNMKNSSFFMHSKFKENFYGVAVLITTQQDGYLYQINTTTSTEFDASKCFLNVYPFTSNVVDVYFNDNVMHALCENGIESYTIRIGQKILQDYGCREKVYKNLSNTISLVNLRPFMNVHFMIPGDENLVLLANTSSTYGESLDETINWTIYNLKYPSIETIYEDFKEFADKSLRKYPNAYMNLLEEVHVMVRTNSMIAKLEQEDNSESGSEVKLVWNNCEALLEEASLVLADCLILNSNNFQQSLMLYEMAKLDIVGILQRFLNQNQIFQPKPIGLIEVMKISFLQLSCDSRKYDEIFASSIDCPQTDNNERKSIKFGNALIELFKRFAPKEIAQLNLESTVFRDYMDEKIHEFLLESTEKSIDDILCIILHLLKKDEVTAANSLLAQIHQDDLYRLLTRHWNIFFEFSSQSTAEGDSGGVKRCNKSIISFSDFTELLFLTSSTNERGELFTDVLMYHFFNTKTIRFNGILKLFMEYLASQFGHDSYIHGQNILKMMLEKYLLKYYESKSIDADISLLSSTSSGNTATLSASIDDHHRGRPDLSWNNEDLNSGVSSHRHAMRVLVRIYLSQLKTLSMQQEKKSSQDSSATRINKSQLIKVIDEMSSSLFINQKPVTKFDKIAEILIQNAGQNPILFLDERFRYLDWMPPFENLLQVLNNAEDVDHQYDFKSLDKDMLMTLIKLQALLCSGEVTSEITKEVLSYLQSNRENLIGHDSLLILLLPLHQALDLIIKNNPQCVLEYARCHFKLDNDWSYLITSLQRKANEFEVNDANMGHIFFYHRLLKETLEYVATSKPLDTVLKIFPEEKNLINRELFAVVDSKHSNSFDEYLKICVDRERSDKIKKMIESTGVQLYEAINKN</sequence>